<dbReference type="GO" id="GO:0008270">
    <property type="term" value="F:zinc ion binding"/>
    <property type="evidence" value="ECO:0007669"/>
    <property type="project" value="UniProtKB-KW"/>
</dbReference>
<dbReference type="AlphaFoldDB" id="A0A151TUA4"/>
<dbReference type="GO" id="GO:0003700">
    <property type="term" value="F:DNA-binding transcription factor activity"/>
    <property type="evidence" value="ECO:0007669"/>
    <property type="project" value="InterPro"/>
</dbReference>
<proteinExistence type="predicted"/>
<sequence>MDNAERETHNFMNVHSFSQLPFLRPSKDKPVRLFGQDFTDSHSAHANNTDNADTSRRFECHYCCRNFPTSQALGGHQNAHKRERQHAKRHLHSPIPMMPQTTLPDAYAYMNYTFASSNAGRFYGTSYSHQLQLQPINGSPLGLWPIPANTVTHAPTNPILNAERALPLFSAENNGMGHSGSQNRFVYDTKPDHVSLDLRL</sequence>
<evidence type="ECO:0000313" key="4">
    <source>
        <dbReference type="Proteomes" id="UP000075243"/>
    </source>
</evidence>
<dbReference type="EMBL" id="CM003605">
    <property type="protein sequence ID" value="KYP70637.1"/>
    <property type="molecule type" value="Genomic_DNA"/>
</dbReference>
<gene>
    <name evidence="3" type="ORF">KK1_009860</name>
</gene>
<keyword evidence="1" id="KW-0862">Zinc</keyword>
<dbReference type="PANTHER" id="PTHR46547">
    <property type="entry name" value="ZINC FINGER PROTEIN GIS"/>
    <property type="match status" value="1"/>
</dbReference>
<dbReference type="InterPro" id="IPR013087">
    <property type="entry name" value="Znf_C2H2_type"/>
</dbReference>
<dbReference type="GO" id="GO:0009739">
    <property type="term" value="P:response to gibberellin"/>
    <property type="evidence" value="ECO:0007669"/>
    <property type="project" value="InterPro"/>
</dbReference>
<reference evidence="3 4" key="1">
    <citation type="journal article" date="2012" name="Nat. Biotechnol.">
        <title>Draft genome sequence of pigeonpea (Cajanus cajan), an orphan legume crop of resource-poor farmers.</title>
        <authorList>
            <person name="Varshney R.K."/>
            <person name="Chen W."/>
            <person name="Li Y."/>
            <person name="Bharti A.K."/>
            <person name="Saxena R.K."/>
            <person name="Schlueter J.A."/>
            <person name="Donoghue M.T."/>
            <person name="Azam S."/>
            <person name="Fan G."/>
            <person name="Whaley A.M."/>
            <person name="Farmer A.D."/>
            <person name="Sheridan J."/>
            <person name="Iwata A."/>
            <person name="Tuteja R."/>
            <person name="Penmetsa R.V."/>
            <person name="Wu W."/>
            <person name="Upadhyaya H.D."/>
            <person name="Yang S.P."/>
            <person name="Shah T."/>
            <person name="Saxena K.B."/>
            <person name="Michael T."/>
            <person name="McCombie W.R."/>
            <person name="Yang B."/>
            <person name="Zhang G."/>
            <person name="Yang H."/>
            <person name="Wang J."/>
            <person name="Spillane C."/>
            <person name="Cook D.R."/>
            <person name="May G.D."/>
            <person name="Xu X."/>
            <person name="Jackson S.A."/>
        </authorList>
    </citation>
    <scope>NUCLEOTIDE SEQUENCE [LARGE SCALE GENOMIC DNA]</scope>
    <source>
        <strain evidence="4">cv. Asha</strain>
    </source>
</reference>
<dbReference type="InterPro" id="IPR044291">
    <property type="entry name" value="GIS/GIS2/ZFP8"/>
</dbReference>
<dbReference type="InterPro" id="IPR036236">
    <property type="entry name" value="Znf_C2H2_sf"/>
</dbReference>
<evidence type="ECO:0000259" key="2">
    <source>
        <dbReference type="PROSITE" id="PS50157"/>
    </source>
</evidence>
<dbReference type="PROSITE" id="PS00028">
    <property type="entry name" value="ZINC_FINGER_C2H2_1"/>
    <property type="match status" value="1"/>
</dbReference>
<dbReference type="STRING" id="3821.A0A151TUA4"/>
<dbReference type="Proteomes" id="UP000075243">
    <property type="component" value="Chromosome 3"/>
</dbReference>
<protein>
    <submittedName>
        <fullName evidence="3">Zinc finger protein 6</fullName>
    </submittedName>
</protein>
<keyword evidence="1" id="KW-0863">Zinc-finger</keyword>
<dbReference type="Pfam" id="PF13912">
    <property type="entry name" value="zf-C2H2_6"/>
    <property type="match status" value="1"/>
</dbReference>
<dbReference type="OMA" id="FYRSHFR"/>
<evidence type="ECO:0000313" key="3">
    <source>
        <dbReference type="EMBL" id="KYP70637.1"/>
    </source>
</evidence>
<evidence type="ECO:0000256" key="1">
    <source>
        <dbReference type="PROSITE-ProRule" id="PRU00042"/>
    </source>
</evidence>
<dbReference type="GO" id="GO:0010090">
    <property type="term" value="P:trichome morphogenesis"/>
    <property type="evidence" value="ECO:0007669"/>
    <property type="project" value="InterPro"/>
</dbReference>
<name>A0A151TUA4_CAJCA</name>
<keyword evidence="1" id="KW-0479">Metal-binding</keyword>
<dbReference type="PANTHER" id="PTHR46547:SF7">
    <property type="entry name" value="ZINC FINGER PROTEIN GIS"/>
    <property type="match status" value="1"/>
</dbReference>
<feature type="domain" description="C2H2-type" evidence="2">
    <location>
        <begin position="58"/>
        <end position="85"/>
    </location>
</feature>
<keyword evidence="4" id="KW-1185">Reference proteome</keyword>
<accession>A0A151TUA4</accession>
<dbReference type="PROSITE" id="PS50157">
    <property type="entry name" value="ZINC_FINGER_C2H2_2"/>
    <property type="match status" value="1"/>
</dbReference>
<dbReference type="Gramene" id="C.cajan_09589.t">
    <property type="protein sequence ID" value="C.cajan_09589.t.cds1"/>
    <property type="gene ID" value="C.cajan_09589"/>
</dbReference>
<organism evidence="3 4">
    <name type="scientific">Cajanus cajan</name>
    <name type="common">Pigeon pea</name>
    <name type="synonym">Cajanus indicus</name>
    <dbReference type="NCBI Taxonomy" id="3821"/>
    <lineage>
        <taxon>Eukaryota</taxon>
        <taxon>Viridiplantae</taxon>
        <taxon>Streptophyta</taxon>
        <taxon>Embryophyta</taxon>
        <taxon>Tracheophyta</taxon>
        <taxon>Spermatophyta</taxon>
        <taxon>Magnoliopsida</taxon>
        <taxon>eudicotyledons</taxon>
        <taxon>Gunneridae</taxon>
        <taxon>Pentapetalae</taxon>
        <taxon>rosids</taxon>
        <taxon>fabids</taxon>
        <taxon>Fabales</taxon>
        <taxon>Fabaceae</taxon>
        <taxon>Papilionoideae</taxon>
        <taxon>50 kb inversion clade</taxon>
        <taxon>NPAAA clade</taxon>
        <taxon>indigoferoid/millettioid clade</taxon>
        <taxon>Phaseoleae</taxon>
        <taxon>Cajanus</taxon>
    </lineage>
</organism>
<dbReference type="SUPFAM" id="SSF57667">
    <property type="entry name" value="beta-beta-alpha zinc fingers"/>
    <property type="match status" value="1"/>
</dbReference>